<evidence type="ECO:0000313" key="3">
    <source>
        <dbReference type="Proteomes" id="UP000321638"/>
    </source>
</evidence>
<dbReference type="EMBL" id="VDUZ01000073">
    <property type="protein sequence ID" value="TXL69755.1"/>
    <property type="molecule type" value="Genomic_DNA"/>
</dbReference>
<evidence type="ECO:0000313" key="2">
    <source>
        <dbReference type="EMBL" id="TXL69755.1"/>
    </source>
</evidence>
<dbReference type="AlphaFoldDB" id="A0A5C8P989"/>
<keyword evidence="1" id="KW-0472">Membrane</keyword>
<dbReference type="OrthoDB" id="9801753at2"/>
<dbReference type="Pfam" id="PF01809">
    <property type="entry name" value="YidD"/>
    <property type="match status" value="1"/>
</dbReference>
<evidence type="ECO:0000256" key="1">
    <source>
        <dbReference type="HAMAP-Rule" id="MF_00386"/>
    </source>
</evidence>
<dbReference type="NCBIfam" id="TIGR00278">
    <property type="entry name" value="membrane protein insertion efficiency factor YidD"/>
    <property type="match status" value="1"/>
</dbReference>
<dbReference type="Proteomes" id="UP000321638">
    <property type="component" value="Unassembled WGS sequence"/>
</dbReference>
<comment type="subcellular location">
    <subcellularLocation>
        <location evidence="1">Cell membrane</location>
        <topology evidence="1">Peripheral membrane protein</topology>
        <orientation evidence="1">Cytoplasmic side</orientation>
    </subcellularLocation>
</comment>
<dbReference type="SMART" id="SM01234">
    <property type="entry name" value="Haemolytic"/>
    <property type="match status" value="1"/>
</dbReference>
<protein>
    <recommendedName>
        <fullName evidence="1">Putative membrane protein insertion efficiency factor</fullName>
    </recommendedName>
</protein>
<dbReference type="RefSeq" id="WP_147852188.1">
    <property type="nucleotide sequence ID" value="NZ_VDUZ01000073.1"/>
</dbReference>
<name>A0A5C8P989_9HYPH</name>
<comment type="function">
    <text evidence="1">Could be involved in insertion of integral membrane proteins into the membrane.</text>
</comment>
<accession>A0A5C8P989</accession>
<dbReference type="PANTHER" id="PTHR33383:SF1">
    <property type="entry name" value="MEMBRANE PROTEIN INSERTION EFFICIENCY FACTOR-RELATED"/>
    <property type="match status" value="1"/>
</dbReference>
<dbReference type="GO" id="GO:0005886">
    <property type="term" value="C:plasma membrane"/>
    <property type="evidence" value="ECO:0007669"/>
    <property type="project" value="UniProtKB-SubCell"/>
</dbReference>
<comment type="similarity">
    <text evidence="1">Belongs to the UPF0161 family.</text>
</comment>
<organism evidence="2 3">
    <name type="scientific">Vineibacter terrae</name>
    <dbReference type="NCBI Taxonomy" id="2586908"/>
    <lineage>
        <taxon>Bacteria</taxon>
        <taxon>Pseudomonadati</taxon>
        <taxon>Pseudomonadota</taxon>
        <taxon>Alphaproteobacteria</taxon>
        <taxon>Hyphomicrobiales</taxon>
        <taxon>Vineibacter</taxon>
    </lineage>
</organism>
<proteinExistence type="inferred from homology"/>
<sequence>MRQLLPIRLLTGALTLVLRGLVRFYQLVPAYFFRGVCRFEPTCSRYANEALQTHGPIAGTWLTVRRICRCHPWGGLGYDPVPPLANPSGRLPAAPPSTPRPLEF</sequence>
<dbReference type="HAMAP" id="MF_00386">
    <property type="entry name" value="UPF0161_YidD"/>
    <property type="match status" value="1"/>
</dbReference>
<keyword evidence="3" id="KW-1185">Reference proteome</keyword>
<gene>
    <name evidence="2" type="primary">yidD</name>
    <name evidence="2" type="ORF">FHP25_37770</name>
</gene>
<reference evidence="2 3" key="1">
    <citation type="submission" date="2019-06" db="EMBL/GenBank/DDBJ databases">
        <title>New taxonomy in bacterial strain CC-CFT640, isolated from vineyard.</title>
        <authorList>
            <person name="Lin S.-Y."/>
            <person name="Tsai C.-F."/>
            <person name="Young C.-C."/>
        </authorList>
    </citation>
    <scope>NUCLEOTIDE SEQUENCE [LARGE SCALE GENOMIC DNA]</scope>
    <source>
        <strain evidence="2 3">CC-CFT640</strain>
    </source>
</reference>
<keyword evidence="1" id="KW-1003">Cell membrane</keyword>
<comment type="caution">
    <text evidence="2">The sequence shown here is derived from an EMBL/GenBank/DDBJ whole genome shotgun (WGS) entry which is preliminary data.</text>
</comment>
<dbReference type="PANTHER" id="PTHR33383">
    <property type="entry name" value="MEMBRANE PROTEIN INSERTION EFFICIENCY FACTOR-RELATED"/>
    <property type="match status" value="1"/>
</dbReference>
<dbReference type="InterPro" id="IPR002696">
    <property type="entry name" value="Membr_insert_effic_factor_YidD"/>
</dbReference>